<keyword evidence="1" id="KW-0472">Membrane</keyword>
<keyword evidence="3" id="KW-1185">Reference proteome</keyword>
<dbReference type="Proteomes" id="UP000184295">
    <property type="component" value="Unassembled WGS sequence"/>
</dbReference>
<dbReference type="STRING" id="1121881.SAMN02745225_01155"/>
<feature type="transmembrane region" description="Helical" evidence="1">
    <location>
        <begin position="113"/>
        <end position="133"/>
    </location>
</feature>
<gene>
    <name evidence="2" type="ORF">SAMN02745225_01155</name>
</gene>
<evidence type="ECO:0000313" key="2">
    <source>
        <dbReference type="EMBL" id="SHE62614.1"/>
    </source>
</evidence>
<name>A0A1M4V0W5_9ACTN</name>
<proteinExistence type="predicted"/>
<evidence type="ECO:0000313" key="3">
    <source>
        <dbReference type="Proteomes" id="UP000184295"/>
    </source>
</evidence>
<organism evidence="2 3">
    <name type="scientific">Ferrithrix thermotolerans DSM 19514</name>
    <dbReference type="NCBI Taxonomy" id="1121881"/>
    <lineage>
        <taxon>Bacteria</taxon>
        <taxon>Bacillati</taxon>
        <taxon>Actinomycetota</taxon>
        <taxon>Acidimicrobiia</taxon>
        <taxon>Acidimicrobiales</taxon>
        <taxon>Acidimicrobiaceae</taxon>
        <taxon>Ferrithrix</taxon>
    </lineage>
</organism>
<keyword evidence="1" id="KW-0812">Transmembrane</keyword>
<evidence type="ECO:0008006" key="4">
    <source>
        <dbReference type="Google" id="ProtNLM"/>
    </source>
</evidence>
<sequence length="134" mass="14011">MLASSLTALRLTLHVLAASIWVGDQFTLLGMVPTLRGAGETTTAAITKAFSRLAWPAYVVLIATGLWNVATFNMNTVTTAWKIVLGVKITVALLAGLAAYLHQRAKSKSQIALWGSLSGLTAVAALTLGVFLAG</sequence>
<evidence type="ECO:0000256" key="1">
    <source>
        <dbReference type="SAM" id="Phobius"/>
    </source>
</evidence>
<accession>A0A1M4V0W5</accession>
<feature type="transmembrane region" description="Helical" evidence="1">
    <location>
        <begin position="80"/>
        <end position="101"/>
    </location>
</feature>
<protein>
    <recommendedName>
        <fullName evidence="4">Copper resistance protein D</fullName>
    </recommendedName>
</protein>
<keyword evidence="1" id="KW-1133">Transmembrane helix</keyword>
<dbReference type="AlphaFoldDB" id="A0A1M4V0W5"/>
<dbReference type="RefSeq" id="WP_072789853.1">
    <property type="nucleotide sequence ID" value="NZ_FQUL01000013.1"/>
</dbReference>
<reference evidence="3" key="1">
    <citation type="submission" date="2016-11" db="EMBL/GenBank/DDBJ databases">
        <authorList>
            <person name="Varghese N."/>
            <person name="Submissions S."/>
        </authorList>
    </citation>
    <scope>NUCLEOTIDE SEQUENCE [LARGE SCALE GENOMIC DNA]</scope>
    <source>
        <strain evidence="3">DSM 19514</strain>
    </source>
</reference>
<dbReference type="EMBL" id="FQUL01000013">
    <property type="protein sequence ID" value="SHE62614.1"/>
    <property type="molecule type" value="Genomic_DNA"/>
</dbReference>